<keyword evidence="3 6" id="KW-0812">Transmembrane</keyword>
<reference evidence="7 8" key="1">
    <citation type="submission" date="2019-03" db="EMBL/GenBank/DDBJ databases">
        <title>Genomic Encyclopedia of Archaeal and Bacterial Type Strains, Phase II (KMG-II): from individual species to whole genera.</title>
        <authorList>
            <person name="Goeker M."/>
        </authorList>
    </citation>
    <scope>NUCLEOTIDE SEQUENCE [LARGE SCALE GENOMIC DNA]</scope>
    <source>
        <strain evidence="7 8">ATCC 700618</strain>
    </source>
</reference>
<proteinExistence type="predicted"/>
<dbReference type="PANTHER" id="PTHR47089:SF1">
    <property type="entry name" value="GUANOSINE ABC TRANSPORTER PERMEASE PROTEIN NUPP"/>
    <property type="match status" value="1"/>
</dbReference>
<dbReference type="Pfam" id="PF02653">
    <property type="entry name" value="BPD_transp_2"/>
    <property type="match status" value="1"/>
</dbReference>
<protein>
    <submittedName>
        <fullName evidence="7">Nucleoside ABC transporter membrane protein</fullName>
    </submittedName>
</protein>
<evidence type="ECO:0000256" key="4">
    <source>
        <dbReference type="ARBA" id="ARBA00022989"/>
    </source>
</evidence>
<feature type="transmembrane region" description="Helical" evidence="6">
    <location>
        <begin position="315"/>
        <end position="338"/>
    </location>
</feature>
<gene>
    <name evidence="7" type="ORF">EI74_0525</name>
</gene>
<dbReference type="OrthoDB" id="45037at2"/>
<feature type="transmembrane region" description="Helical" evidence="6">
    <location>
        <begin position="275"/>
        <end position="295"/>
    </location>
</feature>
<comment type="caution">
    <text evidence="7">The sequence shown here is derived from an EMBL/GenBank/DDBJ whole genome shotgun (WGS) entry which is preliminary data.</text>
</comment>
<evidence type="ECO:0000256" key="2">
    <source>
        <dbReference type="ARBA" id="ARBA00022475"/>
    </source>
</evidence>
<dbReference type="RefSeq" id="WP_094254687.1">
    <property type="nucleotide sequence ID" value="NZ_NNCE01000004.1"/>
</dbReference>
<dbReference type="CDD" id="cd06580">
    <property type="entry name" value="TM_PBP1_transp_TpRbsC_like"/>
    <property type="match status" value="1"/>
</dbReference>
<keyword evidence="4 6" id="KW-1133">Transmembrane helix</keyword>
<feature type="transmembrane region" description="Helical" evidence="6">
    <location>
        <begin position="358"/>
        <end position="378"/>
    </location>
</feature>
<evidence type="ECO:0000256" key="5">
    <source>
        <dbReference type="ARBA" id="ARBA00023136"/>
    </source>
</evidence>
<evidence type="ECO:0000256" key="3">
    <source>
        <dbReference type="ARBA" id="ARBA00022692"/>
    </source>
</evidence>
<accession>A0A4R6IDV2</accession>
<organism evidence="7 8">
    <name type="scientific">Mycoplasma testudineum</name>
    <dbReference type="NCBI Taxonomy" id="244584"/>
    <lineage>
        <taxon>Bacteria</taxon>
        <taxon>Bacillati</taxon>
        <taxon>Mycoplasmatota</taxon>
        <taxon>Mollicutes</taxon>
        <taxon>Mycoplasmataceae</taxon>
        <taxon>Mycoplasma</taxon>
    </lineage>
</organism>
<name>A0A4R6IDV2_9MOLU</name>
<feature type="transmembrane region" description="Helical" evidence="6">
    <location>
        <begin position="226"/>
        <end position="247"/>
    </location>
</feature>
<keyword evidence="5 6" id="KW-0472">Membrane</keyword>
<feature type="transmembrane region" description="Helical" evidence="6">
    <location>
        <begin position="136"/>
        <end position="157"/>
    </location>
</feature>
<dbReference type="GO" id="GO:0022857">
    <property type="term" value="F:transmembrane transporter activity"/>
    <property type="evidence" value="ECO:0007669"/>
    <property type="project" value="InterPro"/>
</dbReference>
<keyword evidence="2" id="KW-1003">Cell membrane</keyword>
<dbReference type="PANTHER" id="PTHR47089">
    <property type="entry name" value="ABC TRANSPORTER, PERMEASE PROTEIN"/>
    <property type="match status" value="1"/>
</dbReference>
<feature type="transmembrane region" description="Helical" evidence="6">
    <location>
        <begin position="82"/>
        <end position="100"/>
    </location>
</feature>
<dbReference type="Proteomes" id="UP000295518">
    <property type="component" value="Unassembled WGS sequence"/>
</dbReference>
<comment type="subcellular location">
    <subcellularLocation>
        <location evidence="1">Cell membrane</location>
        <topology evidence="1">Multi-pass membrane protein</topology>
    </subcellularLocation>
</comment>
<dbReference type="EMBL" id="SNWN01000012">
    <property type="protein sequence ID" value="TDO19886.1"/>
    <property type="molecule type" value="Genomic_DNA"/>
</dbReference>
<dbReference type="AlphaFoldDB" id="A0A4R6IDV2"/>
<keyword evidence="8" id="KW-1185">Reference proteome</keyword>
<evidence type="ECO:0000313" key="8">
    <source>
        <dbReference type="Proteomes" id="UP000295518"/>
    </source>
</evidence>
<feature type="transmembrane region" description="Helical" evidence="6">
    <location>
        <begin position="42"/>
        <end position="62"/>
    </location>
</feature>
<dbReference type="InterPro" id="IPR001851">
    <property type="entry name" value="ABC_transp_permease"/>
</dbReference>
<evidence type="ECO:0000313" key="7">
    <source>
        <dbReference type="EMBL" id="TDO19886.1"/>
    </source>
</evidence>
<evidence type="ECO:0000256" key="1">
    <source>
        <dbReference type="ARBA" id="ARBA00004651"/>
    </source>
</evidence>
<sequence>MTENNQVSQKTGKSFYNIVNKVSTHIFSFENKSASRKIVNSLIAIVLGIVATLIIISLSEFSVDAIIERLIDNSLNIFRDNFIKLIAIYIFASLAIAIGFKAGLFNIGVPGQMMISGALTFVIITSTGANTSGGTIVVAFIVSTLAASLIAATSAALKIFFKVHEVVSTIMFNWIIYYFSQYLFRNATSPEGNTLFTATSGVSTVQITNIMGVDNSVTLFTNSSSALALLLSTALICAILFFFVLRFTATGYKIKMLGINPNAAKYGGTNEKMMTISLFAISGFLAGVAGFYYFLFYKYLFTFDGSPLITGFNSISVALIAYNNPIGIIFSSVLYAFFEVGVQNILVRNVGTSPSEYYFVLVGFLMFFIAIAVVFGNIRPYYWIHKEYVKYKYGAWTKKNSQEKYLKIVKKLDSYLDVDEHTFMKNLDKADIGFGQKIKILKMFYKLRYKKNKLMIQEKLKLNSEQISVIQKHKKEAHDKYVSSSSKVSKEEKIDNLEKFGQIIKKLNLELDNLGANDLKDLKTEMKTKRKLVRSLINSHKDNMLHAHNKAWLKNAKKWNVWFAKNETKAEYKNWWNAELEQLSKLGNEARLVK</sequence>
<feature type="transmembrane region" description="Helical" evidence="6">
    <location>
        <begin position="107"/>
        <end position="124"/>
    </location>
</feature>
<evidence type="ECO:0000256" key="6">
    <source>
        <dbReference type="SAM" id="Phobius"/>
    </source>
</evidence>
<dbReference type="GO" id="GO:0005886">
    <property type="term" value="C:plasma membrane"/>
    <property type="evidence" value="ECO:0007669"/>
    <property type="project" value="UniProtKB-SubCell"/>
</dbReference>
<feature type="transmembrane region" description="Helical" evidence="6">
    <location>
        <begin position="166"/>
        <end position="184"/>
    </location>
</feature>